<dbReference type="AlphaFoldDB" id="A0A7D5H3Y3"/>
<dbReference type="Gene3D" id="3.40.50.1820">
    <property type="entry name" value="alpha/beta hydrolase"/>
    <property type="match status" value="1"/>
</dbReference>
<keyword evidence="3" id="KW-0378">Hydrolase</keyword>
<keyword evidence="4" id="KW-1185">Reference proteome</keyword>
<organism evidence="3 4">
    <name type="scientific">Pseudomonas eucalypticola</name>
    <dbReference type="NCBI Taxonomy" id="2599595"/>
    <lineage>
        <taxon>Bacteria</taxon>
        <taxon>Pseudomonadati</taxon>
        <taxon>Pseudomonadota</taxon>
        <taxon>Gammaproteobacteria</taxon>
        <taxon>Pseudomonadales</taxon>
        <taxon>Pseudomonadaceae</taxon>
        <taxon>Pseudomonas</taxon>
    </lineage>
</organism>
<evidence type="ECO:0000313" key="4">
    <source>
        <dbReference type="Proteomes" id="UP000509568"/>
    </source>
</evidence>
<proteinExistence type="predicted"/>
<feature type="compositionally biased region" description="Gly residues" evidence="1">
    <location>
        <begin position="306"/>
        <end position="321"/>
    </location>
</feature>
<dbReference type="Proteomes" id="UP000509568">
    <property type="component" value="Chromosome"/>
</dbReference>
<feature type="region of interest" description="Disordered" evidence="1">
    <location>
        <begin position="294"/>
        <end position="337"/>
    </location>
</feature>
<feature type="signal peptide" evidence="2">
    <location>
        <begin position="1"/>
        <end position="25"/>
    </location>
</feature>
<dbReference type="GO" id="GO:0016787">
    <property type="term" value="F:hydrolase activity"/>
    <property type="evidence" value="ECO:0007669"/>
    <property type="project" value="UniProtKB-KW"/>
</dbReference>
<dbReference type="SUPFAM" id="SSF53474">
    <property type="entry name" value="alpha/beta-Hydrolases"/>
    <property type="match status" value="1"/>
</dbReference>
<feature type="chain" id="PRO_5028966126" evidence="2">
    <location>
        <begin position="26"/>
        <end position="383"/>
    </location>
</feature>
<evidence type="ECO:0000313" key="3">
    <source>
        <dbReference type="EMBL" id="QKZ04982.1"/>
    </source>
</evidence>
<gene>
    <name evidence="3" type="ORF">HWQ56_14775</name>
</gene>
<dbReference type="EMBL" id="CP056030">
    <property type="protein sequence ID" value="QKZ04982.1"/>
    <property type="molecule type" value="Genomic_DNA"/>
</dbReference>
<reference evidence="3 4" key="1">
    <citation type="submission" date="2020-06" db="EMBL/GenBank/DDBJ databases">
        <title>Pseudomonas eucalypticola sp. nov., an endophyte of Eucalyptus dunnii leaves with biocontrol ability of eucalyptus leaf blight.</title>
        <authorList>
            <person name="Liu Y."/>
            <person name="Song Z."/>
            <person name="Zeng H."/>
            <person name="Lu M."/>
            <person name="Wang X."/>
            <person name="Lian X."/>
            <person name="Zhang Q."/>
        </authorList>
    </citation>
    <scope>NUCLEOTIDE SEQUENCE [LARGE SCALE GENOMIC DNA]</scope>
    <source>
        <strain evidence="3 4">NP-1</strain>
    </source>
</reference>
<protein>
    <submittedName>
        <fullName evidence="3">Alpha/beta hydrolase</fullName>
    </submittedName>
</protein>
<evidence type="ECO:0000256" key="1">
    <source>
        <dbReference type="SAM" id="MobiDB-lite"/>
    </source>
</evidence>
<dbReference type="KEGG" id="pez:HWQ56_14775"/>
<name>A0A7D5H3Y3_9PSED</name>
<dbReference type="RefSeq" id="WP_176570981.1">
    <property type="nucleotide sequence ID" value="NZ_CP056030.1"/>
</dbReference>
<evidence type="ECO:0000256" key="2">
    <source>
        <dbReference type="SAM" id="SignalP"/>
    </source>
</evidence>
<sequence>MSLLPFSVARLARPLALSVALAALAACSSPPPADDDGMVSLQEYLKTAYNPGVANKLDGWATRWAWGNHQVDLSLVVPAGQKNVPLVVYLPGLGEDDSAGQLWRQSWGNAGYAVLTVQPTRYDSSVYKTPDAQAGAFRGIAANSYADAALQARVAEVVTVLAEVRRRGLAGEAGFNAVDVQRTVVAGYDLGAQTAAALAGEHDDGQARLSQWRPLGAIVLSPYVAAGADPARFAHIDTPLLSVTGPLDEDPFSWVASAQQRFALFDGLGSSGGYQLRLQDASHKDLSGTLVHAAKPAGHAHDEGGEGGGPGGPGGPGGDRPGAGKPADPGVDRRQAASVAAVTTAWLDATVKHTPAAQQWLDQQAGQWLGPVGRLEHKAPAAR</sequence>
<dbReference type="InterPro" id="IPR029058">
    <property type="entry name" value="AB_hydrolase_fold"/>
</dbReference>
<accession>A0A7D5H3Y3</accession>
<keyword evidence="2" id="KW-0732">Signal</keyword>